<protein>
    <recommendedName>
        <fullName evidence="4">SWIM-type domain-containing protein</fullName>
    </recommendedName>
</protein>
<dbReference type="InterPro" id="IPR052579">
    <property type="entry name" value="Zinc_finger_SWIM"/>
</dbReference>
<name>A0A401RSK6_CHIPU</name>
<dbReference type="OrthoDB" id="124789at2759"/>
<dbReference type="Proteomes" id="UP000287033">
    <property type="component" value="Unassembled WGS sequence"/>
</dbReference>
<dbReference type="STRING" id="137246.A0A401RSK6"/>
<proteinExistence type="predicted"/>
<gene>
    <name evidence="2" type="ORF">chiPu_0019568</name>
</gene>
<sequence length="327" mass="36217">MCYAASAEEYDLLYHQLLDTNAQRAIDYFHRQWHGSRGQWVESFKHEGETYLTSTVKRVELLSQQLQARLGKPADSAGLAEGLLRAVGGLRAESEGRDGQQQLRSLPAESGPVAAAYWELLTGYAFARVRRELEEAEWVSFLSAGPERARPACRRRALLTGTAGCQCAFRTAMKLPCRHLLALRRLRGHELYDPALCSPRWSRRHCQRDQPPPALLLPEPEPVPAQPPAAAPPLLGEQTPAVAATAAQQERYSQAYRLSQKLSLLAAGCPAEEFDSCLAVMTAVTNIWARGGQVQVTELNVTRPGEDRPPTPENMPSEVNNTNQNRV</sequence>
<dbReference type="EMBL" id="BEZZ01002057">
    <property type="protein sequence ID" value="GCC21101.1"/>
    <property type="molecule type" value="Genomic_DNA"/>
</dbReference>
<dbReference type="PANTHER" id="PTHR31569">
    <property type="entry name" value="SWIM-TYPE DOMAIN-CONTAINING PROTEIN"/>
    <property type="match status" value="1"/>
</dbReference>
<evidence type="ECO:0008006" key="4">
    <source>
        <dbReference type="Google" id="ProtNLM"/>
    </source>
</evidence>
<comment type="caution">
    <text evidence="2">The sequence shown here is derived from an EMBL/GenBank/DDBJ whole genome shotgun (WGS) entry which is preliminary data.</text>
</comment>
<dbReference type="AlphaFoldDB" id="A0A401RSK6"/>
<feature type="compositionally biased region" description="Pro residues" evidence="1">
    <location>
        <begin position="210"/>
        <end position="230"/>
    </location>
</feature>
<feature type="region of interest" description="Disordered" evidence="1">
    <location>
        <begin position="302"/>
        <end position="327"/>
    </location>
</feature>
<evidence type="ECO:0000313" key="2">
    <source>
        <dbReference type="EMBL" id="GCC21101.1"/>
    </source>
</evidence>
<evidence type="ECO:0000256" key="1">
    <source>
        <dbReference type="SAM" id="MobiDB-lite"/>
    </source>
</evidence>
<reference evidence="2 3" key="1">
    <citation type="journal article" date="2018" name="Nat. Ecol. Evol.">
        <title>Shark genomes provide insights into elasmobranch evolution and the origin of vertebrates.</title>
        <authorList>
            <person name="Hara Y"/>
            <person name="Yamaguchi K"/>
            <person name="Onimaru K"/>
            <person name="Kadota M"/>
            <person name="Koyanagi M"/>
            <person name="Keeley SD"/>
            <person name="Tatsumi K"/>
            <person name="Tanaka K"/>
            <person name="Motone F"/>
            <person name="Kageyama Y"/>
            <person name="Nozu R"/>
            <person name="Adachi N"/>
            <person name="Nishimura O"/>
            <person name="Nakagawa R"/>
            <person name="Tanegashima C"/>
            <person name="Kiyatake I"/>
            <person name="Matsumoto R"/>
            <person name="Murakumo K"/>
            <person name="Nishida K"/>
            <person name="Terakita A"/>
            <person name="Kuratani S"/>
            <person name="Sato K"/>
            <person name="Hyodo S Kuraku.S."/>
        </authorList>
    </citation>
    <scope>NUCLEOTIDE SEQUENCE [LARGE SCALE GENOMIC DNA]</scope>
</reference>
<dbReference type="OMA" id="CQCAFRT"/>
<accession>A0A401RSK6</accession>
<dbReference type="PANTHER" id="PTHR31569:SF4">
    <property type="entry name" value="SWIM-TYPE DOMAIN-CONTAINING PROTEIN"/>
    <property type="match status" value="1"/>
</dbReference>
<organism evidence="2 3">
    <name type="scientific">Chiloscyllium punctatum</name>
    <name type="common">Brownbanded bambooshark</name>
    <name type="synonym">Hemiscyllium punctatum</name>
    <dbReference type="NCBI Taxonomy" id="137246"/>
    <lineage>
        <taxon>Eukaryota</taxon>
        <taxon>Metazoa</taxon>
        <taxon>Chordata</taxon>
        <taxon>Craniata</taxon>
        <taxon>Vertebrata</taxon>
        <taxon>Chondrichthyes</taxon>
        <taxon>Elasmobranchii</taxon>
        <taxon>Galeomorphii</taxon>
        <taxon>Galeoidea</taxon>
        <taxon>Orectolobiformes</taxon>
        <taxon>Hemiscylliidae</taxon>
        <taxon>Chiloscyllium</taxon>
    </lineage>
</organism>
<feature type="compositionally biased region" description="Polar residues" evidence="1">
    <location>
        <begin position="317"/>
        <end position="327"/>
    </location>
</feature>
<evidence type="ECO:0000313" key="3">
    <source>
        <dbReference type="Proteomes" id="UP000287033"/>
    </source>
</evidence>
<feature type="region of interest" description="Disordered" evidence="1">
    <location>
        <begin position="208"/>
        <end position="230"/>
    </location>
</feature>
<keyword evidence="3" id="KW-1185">Reference proteome</keyword>